<dbReference type="KEGG" id="nti:DNFV4_02620"/>
<sequence>MATVTIKNIPEPIYRALKLQAARHHRSLNQEVIALLESGSRSMPKDPDAFLAHARQMRITPRNGRLTDAKLNRLKRQGRL</sequence>
<dbReference type="Gene3D" id="1.10.1220.10">
    <property type="entry name" value="Met repressor-like"/>
    <property type="match status" value="1"/>
</dbReference>
<dbReference type="SUPFAM" id="SSF47598">
    <property type="entry name" value="Ribbon-helix-helix"/>
    <property type="match status" value="1"/>
</dbReference>
<dbReference type="AlphaFoldDB" id="A0AA86T5T3"/>
<dbReference type="EMBL" id="OX365700">
    <property type="protein sequence ID" value="CAI4032192.1"/>
    <property type="molecule type" value="Genomic_DNA"/>
</dbReference>
<accession>A0AA86T5T3</accession>
<evidence type="ECO:0000313" key="3">
    <source>
        <dbReference type="Proteomes" id="UP001179121"/>
    </source>
</evidence>
<reference evidence="2" key="1">
    <citation type="submission" date="2022-10" db="EMBL/GenBank/DDBJ databases">
        <authorList>
            <person name="Koch H."/>
        </authorList>
    </citation>
    <scope>NUCLEOTIDE SEQUENCE</scope>
    <source>
        <strain evidence="2">DNF</strain>
    </source>
</reference>
<evidence type="ECO:0000313" key="2">
    <source>
        <dbReference type="EMBL" id="CAI4032192.1"/>
    </source>
</evidence>
<dbReference type="InterPro" id="IPR010985">
    <property type="entry name" value="Ribbon_hlx_hlx"/>
</dbReference>
<protein>
    <submittedName>
        <fullName evidence="2">DNA-binding protein</fullName>
    </submittedName>
</protein>
<feature type="domain" description="Antitoxin FitA-like ribbon-helix-helix" evidence="1">
    <location>
        <begin position="2"/>
        <end position="38"/>
    </location>
</feature>
<dbReference type="GO" id="GO:0003677">
    <property type="term" value="F:DNA binding"/>
    <property type="evidence" value="ECO:0007669"/>
    <property type="project" value="UniProtKB-KW"/>
</dbReference>
<keyword evidence="3" id="KW-1185">Reference proteome</keyword>
<proteinExistence type="predicted"/>
<keyword evidence="2" id="KW-0238">DNA-binding</keyword>
<evidence type="ECO:0000259" key="1">
    <source>
        <dbReference type="Pfam" id="PF22513"/>
    </source>
</evidence>
<name>A0AA86T5T3_9BACT</name>
<gene>
    <name evidence="2" type="ORF">DNFV4_02620</name>
</gene>
<dbReference type="GO" id="GO:0006355">
    <property type="term" value="P:regulation of DNA-templated transcription"/>
    <property type="evidence" value="ECO:0007669"/>
    <property type="project" value="InterPro"/>
</dbReference>
<dbReference type="InterPro" id="IPR053853">
    <property type="entry name" value="FitA-like_RHH"/>
</dbReference>
<dbReference type="InterPro" id="IPR013321">
    <property type="entry name" value="Arc_rbn_hlx_hlx"/>
</dbReference>
<dbReference type="Pfam" id="PF22513">
    <property type="entry name" value="FitA-like_RHH"/>
    <property type="match status" value="1"/>
</dbReference>
<organism evidence="2 3">
    <name type="scientific">Nitrospira tepida</name>
    <dbReference type="NCBI Taxonomy" id="2973512"/>
    <lineage>
        <taxon>Bacteria</taxon>
        <taxon>Pseudomonadati</taxon>
        <taxon>Nitrospirota</taxon>
        <taxon>Nitrospiria</taxon>
        <taxon>Nitrospirales</taxon>
        <taxon>Nitrospiraceae</taxon>
        <taxon>Nitrospira</taxon>
    </lineage>
</organism>
<dbReference type="Proteomes" id="UP001179121">
    <property type="component" value="Chromosome"/>
</dbReference>
<dbReference type="RefSeq" id="WP_289268933.1">
    <property type="nucleotide sequence ID" value="NZ_OX365700.1"/>
</dbReference>